<dbReference type="SUPFAM" id="SSF47413">
    <property type="entry name" value="lambda repressor-like DNA-binding domains"/>
    <property type="match status" value="1"/>
</dbReference>
<name>A0ABQ5QA64_9BACT</name>
<keyword evidence="1" id="KW-0175">Coiled coil</keyword>
<gene>
    <name evidence="3" type="ORF">GETHLI_00090</name>
</gene>
<accession>A0ABQ5QA64</accession>
<dbReference type="Proteomes" id="UP001165069">
    <property type="component" value="Unassembled WGS sequence"/>
</dbReference>
<dbReference type="Gene3D" id="1.10.260.40">
    <property type="entry name" value="lambda repressor-like DNA-binding domains"/>
    <property type="match status" value="1"/>
</dbReference>
<dbReference type="Pfam" id="PF01381">
    <property type="entry name" value="HTH_3"/>
    <property type="match status" value="1"/>
</dbReference>
<proteinExistence type="predicted"/>
<dbReference type="PROSITE" id="PS50943">
    <property type="entry name" value="HTH_CROC1"/>
    <property type="match status" value="1"/>
</dbReference>
<protein>
    <recommendedName>
        <fullName evidence="2">HTH cro/C1-type domain-containing protein</fullName>
    </recommendedName>
</protein>
<dbReference type="CDD" id="cd00093">
    <property type="entry name" value="HTH_XRE"/>
    <property type="match status" value="1"/>
</dbReference>
<feature type="domain" description="HTH cro/C1-type" evidence="2">
    <location>
        <begin position="82"/>
        <end position="125"/>
    </location>
</feature>
<dbReference type="InterPro" id="IPR001387">
    <property type="entry name" value="Cro/C1-type_HTH"/>
</dbReference>
<evidence type="ECO:0000259" key="2">
    <source>
        <dbReference type="PROSITE" id="PS50943"/>
    </source>
</evidence>
<dbReference type="RefSeq" id="WP_285568659.1">
    <property type="nucleotide sequence ID" value="NZ_BSDE01000001.1"/>
</dbReference>
<comment type="caution">
    <text evidence="3">The sequence shown here is derived from an EMBL/GenBank/DDBJ whole genome shotgun (WGS) entry which is preliminary data.</text>
</comment>
<evidence type="ECO:0000256" key="1">
    <source>
        <dbReference type="SAM" id="Coils"/>
    </source>
</evidence>
<evidence type="ECO:0000313" key="4">
    <source>
        <dbReference type="Proteomes" id="UP001165069"/>
    </source>
</evidence>
<reference evidence="3 4" key="1">
    <citation type="journal article" date="2023" name="Antonie Van Leeuwenhoek">
        <title>Mesoterricola silvestris gen. nov., sp. nov., Mesoterricola sediminis sp. nov., Geothrix oryzae sp. nov., Geothrix edaphica sp. nov., Geothrix rubra sp. nov., and Geothrix limicola sp. nov., six novel members of Acidobacteriota isolated from soils.</title>
        <authorList>
            <person name="Itoh H."/>
            <person name="Sugisawa Y."/>
            <person name="Mise K."/>
            <person name="Xu Z."/>
            <person name="Kuniyasu M."/>
            <person name="Ushijima N."/>
            <person name="Kawano K."/>
            <person name="Kobayashi E."/>
            <person name="Shiratori Y."/>
            <person name="Masuda Y."/>
            <person name="Senoo K."/>
        </authorList>
    </citation>
    <scope>NUCLEOTIDE SEQUENCE [LARGE SCALE GENOMIC DNA]</scope>
    <source>
        <strain evidence="3 4">Red804</strain>
    </source>
</reference>
<dbReference type="EMBL" id="BSDE01000001">
    <property type="protein sequence ID" value="GLH71507.1"/>
    <property type="molecule type" value="Genomic_DNA"/>
</dbReference>
<feature type="coiled-coil region" evidence="1">
    <location>
        <begin position="31"/>
        <end position="58"/>
    </location>
</feature>
<organism evidence="3 4">
    <name type="scientific">Geothrix limicola</name>
    <dbReference type="NCBI Taxonomy" id="2927978"/>
    <lineage>
        <taxon>Bacteria</taxon>
        <taxon>Pseudomonadati</taxon>
        <taxon>Acidobacteriota</taxon>
        <taxon>Holophagae</taxon>
        <taxon>Holophagales</taxon>
        <taxon>Holophagaceae</taxon>
        <taxon>Geothrix</taxon>
    </lineage>
</organism>
<sequence>MPNIASVLKEEILRLARKEVRTETEGLKKASAQYRSDIAALKRRIATLEKQLSHFEKKGATKAAAPAEGEAAPRIRFSAKGLATQRQKFGFSAAEMGALVGVSAQTIYNWEAGKSRPRAQQLAALGTLRSMGKRQAKAQLAAMQPEEQPKD</sequence>
<keyword evidence="4" id="KW-1185">Reference proteome</keyword>
<dbReference type="InterPro" id="IPR010982">
    <property type="entry name" value="Lambda_DNA-bd_dom_sf"/>
</dbReference>
<evidence type="ECO:0000313" key="3">
    <source>
        <dbReference type="EMBL" id="GLH71507.1"/>
    </source>
</evidence>